<keyword evidence="3" id="KW-0804">Transcription</keyword>
<organism evidence="8 9">
    <name type="scientific">Tritrichomonas musculus</name>
    <dbReference type="NCBI Taxonomy" id="1915356"/>
    <lineage>
        <taxon>Eukaryota</taxon>
        <taxon>Metamonada</taxon>
        <taxon>Parabasalia</taxon>
        <taxon>Tritrichomonadida</taxon>
        <taxon>Tritrichomonadidae</taxon>
        <taxon>Tritrichomonas</taxon>
    </lineage>
</organism>
<accession>A0ABR2JNI0</accession>
<feature type="domain" description="HTH myb-type" evidence="7">
    <location>
        <begin position="193"/>
        <end position="241"/>
    </location>
</feature>
<dbReference type="InterPro" id="IPR001005">
    <property type="entry name" value="SANT/Myb"/>
</dbReference>
<dbReference type="PROSITE" id="PS51294">
    <property type="entry name" value="HTH_MYB"/>
    <property type="match status" value="2"/>
</dbReference>
<proteinExistence type="predicted"/>
<keyword evidence="9" id="KW-1185">Reference proteome</keyword>
<sequence>MINNIIYPNSLKSDSNFQVPVFLTFPTFSYITPFPPYYGIINTAIGNQSCMVPNNLYQNNQLLSLEIPNQVKENLISKMMSTNINLNSTPDTNDDKDKSNQNDSSSLIQNNMINSYSSLNNFCFNPPFDSQIDSGKKSFRTHFTKDEDEKIRELVKKFGTKNWPVVAAFMKGRTAKQCRDRYSNYLIPGIFQGEWSKEEDELLIKLYKEIGSKWSVIQNYFPKRSSNSIKNRWHYFLCKKYNFELENENEKDNEKDKKEDGEKEKESEINEIDNLLEINDGESQNKHKHNENSVLSNKDDICKVNTIEGIKNQSENVFEIDIIPNLNLNEDEWTLFN</sequence>
<dbReference type="SUPFAM" id="SSF46689">
    <property type="entry name" value="Homeodomain-like"/>
    <property type="match status" value="1"/>
</dbReference>
<dbReference type="Pfam" id="PF13921">
    <property type="entry name" value="Myb_DNA-bind_6"/>
    <property type="match status" value="1"/>
</dbReference>
<feature type="domain" description="Myb-like" evidence="6">
    <location>
        <begin position="140"/>
        <end position="186"/>
    </location>
</feature>
<keyword evidence="1" id="KW-0805">Transcription regulation</keyword>
<dbReference type="PROSITE" id="PS50090">
    <property type="entry name" value="MYB_LIKE"/>
    <property type="match status" value="2"/>
</dbReference>
<feature type="region of interest" description="Disordered" evidence="5">
    <location>
        <begin position="248"/>
        <end position="271"/>
    </location>
</feature>
<reference evidence="8 9" key="1">
    <citation type="submission" date="2024-04" db="EMBL/GenBank/DDBJ databases">
        <title>Tritrichomonas musculus Genome.</title>
        <authorList>
            <person name="Alves-Ferreira E."/>
            <person name="Grigg M."/>
            <person name="Lorenzi H."/>
            <person name="Galac M."/>
        </authorList>
    </citation>
    <scope>NUCLEOTIDE SEQUENCE [LARGE SCALE GENOMIC DNA]</scope>
    <source>
        <strain evidence="8 9">EAF2021</strain>
    </source>
</reference>
<evidence type="ECO:0000256" key="2">
    <source>
        <dbReference type="ARBA" id="ARBA00023125"/>
    </source>
</evidence>
<dbReference type="InterPro" id="IPR051575">
    <property type="entry name" value="Myb-like_DNA-bd"/>
</dbReference>
<comment type="caution">
    <text evidence="8">The sequence shown here is derived from an EMBL/GenBank/DDBJ whole genome shotgun (WGS) entry which is preliminary data.</text>
</comment>
<evidence type="ECO:0000256" key="4">
    <source>
        <dbReference type="ARBA" id="ARBA00023242"/>
    </source>
</evidence>
<feature type="domain" description="Myb-like" evidence="6">
    <location>
        <begin position="187"/>
        <end position="237"/>
    </location>
</feature>
<dbReference type="CDD" id="cd00167">
    <property type="entry name" value="SANT"/>
    <property type="match status" value="2"/>
</dbReference>
<evidence type="ECO:0000256" key="5">
    <source>
        <dbReference type="SAM" id="MobiDB-lite"/>
    </source>
</evidence>
<dbReference type="PANTHER" id="PTHR46621">
    <property type="entry name" value="SNRNA-ACTIVATING PROTEIN COMPLEX SUBUNIT 4"/>
    <property type="match status" value="1"/>
</dbReference>
<evidence type="ECO:0000256" key="3">
    <source>
        <dbReference type="ARBA" id="ARBA00023163"/>
    </source>
</evidence>
<name>A0ABR2JNI0_9EUKA</name>
<evidence type="ECO:0000313" key="9">
    <source>
        <dbReference type="Proteomes" id="UP001470230"/>
    </source>
</evidence>
<dbReference type="PANTHER" id="PTHR46621:SF1">
    <property type="entry name" value="SNRNA-ACTIVATING PROTEIN COMPLEX SUBUNIT 4"/>
    <property type="match status" value="1"/>
</dbReference>
<evidence type="ECO:0008006" key="10">
    <source>
        <dbReference type="Google" id="ProtNLM"/>
    </source>
</evidence>
<dbReference type="Gene3D" id="1.10.10.60">
    <property type="entry name" value="Homeodomain-like"/>
    <property type="match status" value="2"/>
</dbReference>
<evidence type="ECO:0000256" key="1">
    <source>
        <dbReference type="ARBA" id="ARBA00023015"/>
    </source>
</evidence>
<feature type="domain" description="HTH myb-type" evidence="7">
    <location>
        <begin position="140"/>
        <end position="190"/>
    </location>
</feature>
<dbReference type="Proteomes" id="UP001470230">
    <property type="component" value="Unassembled WGS sequence"/>
</dbReference>
<keyword evidence="2" id="KW-0238">DNA-binding</keyword>
<gene>
    <name evidence="8" type="ORF">M9Y10_003051</name>
</gene>
<keyword evidence="4" id="KW-0539">Nucleus</keyword>
<protein>
    <recommendedName>
        <fullName evidence="10">Myb-like DNA-binding domain containing protein</fullName>
    </recommendedName>
</protein>
<dbReference type="SMART" id="SM00717">
    <property type="entry name" value="SANT"/>
    <property type="match status" value="2"/>
</dbReference>
<dbReference type="EMBL" id="JAPFFF010000010">
    <property type="protein sequence ID" value="KAK8880380.1"/>
    <property type="molecule type" value="Genomic_DNA"/>
</dbReference>
<evidence type="ECO:0000259" key="7">
    <source>
        <dbReference type="PROSITE" id="PS51294"/>
    </source>
</evidence>
<feature type="region of interest" description="Disordered" evidence="5">
    <location>
        <begin position="86"/>
        <end position="106"/>
    </location>
</feature>
<feature type="compositionally biased region" description="Basic and acidic residues" evidence="5">
    <location>
        <begin position="248"/>
        <end position="268"/>
    </location>
</feature>
<evidence type="ECO:0000313" key="8">
    <source>
        <dbReference type="EMBL" id="KAK8880380.1"/>
    </source>
</evidence>
<dbReference type="InterPro" id="IPR017930">
    <property type="entry name" value="Myb_dom"/>
</dbReference>
<dbReference type="InterPro" id="IPR009057">
    <property type="entry name" value="Homeodomain-like_sf"/>
</dbReference>
<evidence type="ECO:0000259" key="6">
    <source>
        <dbReference type="PROSITE" id="PS50090"/>
    </source>
</evidence>